<sequence length="46" mass="5072">MRDRMSQGVFMVPAPAGRGIAGNLIDLGNYPLEFLTRCRDYGEIVA</sequence>
<proteinExistence type="predicted"/>
<dbReference type="HOGENOM" id="CLU_3181689_0_0_3"/>
<reference evidence="1 2" key="1">
    <citation type="submission" date="2012-05" db="EMBL/GenBank/DDBJ databases">
        <title>Finished chromosome of genome of Chamaesiphon sp. PCC 6605.</title>
        <authorList>
            <consortium name="US DOE Joint Genome Institute"/>
            <person name="Gugger M."/>
            <person name="Coursin T."/>
            <person name="Rippka R."/>
            <person name="Tandeau De Marsac N."/>
            <person name="Huntemann M."/>
            <person name="Wei C.-L."/>
            <person name="Han J."/>
            <person name="Detter J.C."/>
            <person name="Han C."/>
            <person name="Tapia R."/>
            <person name="Chen A."/>
            <person name="Kyrpides N."/>
            <person name="Mavromatis K."/>
            <person name="Markowitz V."/>
            <person name="Szeto E."/>
            <person name="Ivanova N."/>
            <person name="Pagani I."/>
            <person name="Pati A."/>
            <person name="Goodwin L."/>
            <person name="Nordberg H.P."/>
            <person name="Cantor M.N."/>
            <person name="Hua S.X."/>
            <person name="Woyke T."/>
            <person name="Kerfeld C.A."/>
        </authorList>
    </citation>
    <scope>NUCLEOTIDE SEQUENCE [LARGE SCALE GENOMIC DNA]</scope>
    <source>
        <strain evidence="2">ATCC 27169 / PCC 6605</strain>
    </source>
</reference>
<keyword evidence="2" id="KW-1185">Reference proteome</keyword>
<name>K9UKG5_CHAP6</name>
<dbReference type="EMBL" id="CP003600">
    <property type="protein sequence ID" value="AFY94936.1"/>
    <property type="molecule type" value="Genomic_DNA"/>
</dbReference>
<gene>
    <name evidence="1" type="ORF">Cha6605_3974</name>
</gene>
<dbReference type="KEGG" id="cmp:Cha6605_3974"/>
<accession>K9UKG5</accession>
<evidence type="ECO:0000313" key="2">
    <source>
        <dbReference type="Proteomes" id="UP000010366"/>
    </source>
</evidence>
<evidence type="ECO:0000313" key="1">
    <source>
        <dbReference type="EMBL" id="AFY94936.1"/>
    </source>
</evidence>
<dbReference type="Proteomes" id="UP000010366">
    <property type="component" value="Chromosome"/>
</dbReference>
<dbReference type="AlphaFoldDB" id="K9UKG5"/>
<protein>
    <submittedName>
        <fullName evidence="1">Uncharacterized protein</fullName>
    </submittedName>
</protein>
<organism evidence="1 2">
    <name type="scientific">Chamaesiphon minutus (strain ATCC 27169 / PCC 6605)</name>
    <dbReference type="NCBI Taxonomy" id="1173020"/>
    <lineage>
        <taxon>Bacteria</taxon>
        <taxon>Bacillati</taxon>
        <taxon>Cyanobacteriota</taxon>
        <taxon>Cyanophyceae</taxon>
        <taxon>Gomontiellales</taxon>
        <taxon>Chamaesiphonaceae</taxon>
        <taxon>Chamaesiphon</taxon>
    </lineage>
</organism>